<evidence type="ECO:0000256" key="3">
    <source>
        <dbReference type="ARBA" id="ARBA00020392"/>
    </source>
</evidence>
<proteinExistence type="inferred from homology"/>
<dbReference type="GO" id="GO:0044781">
    <property type="term" value="P:bacterial-type flagellum organization"/>
    <property type="evidence" value="ECO:0007669"/>
    <property type="project" value="UniProtKB-KW"/>
</dbReference>
<comment type="caution">
    <text evidence="13">The sequence shown here is derived from an EMBL/GenBank/DDBJ whole genome shotgun (WGS) entry which is preliminary data.</text>
</comment>
<evidence type="ECO:0000256" key="5">
    <source>
        <dbReference type="ARBA" id="ARBA00022475"/>
    </source>
</evidence>
<organism evidence="13 14">
    <name type="scientific">Pseudidiomarina aestuarii</name>
    <dbReference type="NCBI Taxonomy" id="624146"/>
    <lineage>
        <taxon>Bacteria</taxon>
        <taxon>Pseudomonadati</taxon>
        <taxon>Pseudomonadota</taxon>
        <taxon>Gammaproteobacteria</taxon>
        <taxon>Alteromonadales</taxon>
        <taxon>Idiomarinaceae</taxon>
        <taxon>Pseudidiomarina</taxon>
    </lineage>
</organism>
<dbReference type="GO" id="GO:0003774">
    <property type="term" value="F:cytoskeletal motor activity"/>
    <property type="evidence" value="ECO:0007669"/>
    <property type="project" value="InterPro"/>
</dbReference>
<reference evidence="14" key="1">
    <citation type="journal article" date="2018" name="Front. Microbiol.">
        <title>Genome-Based Analysis Reveals the Taxonomy and Diversity of the Family Idiomarinaceae.</title>
        <authorList>
            <person name="Liu Y."/>
            <person name="Lai Q."/>
            <person name="Shao Z."/>
        </authorList>
    </citation>
    <scope>NUCLEOTIDE SEQUENCE [LARGE SCALE GENOMIC DNA]</scope>
    <source>
        <strain evidence="14">KYW314</strain>
    </source>
</reference>
<evidence type="ECO:0000256" key="8">
    <source>
        <dbReference type="ARBA" id="ARBA00022927"/>
    </source>
</evidence>
<dbReference type="PANTHER" id="PTHR38786">
    <property type="entry name" value="FLAGELLAR FLIJ PROTEIN"/>
    <property type="match status" value="1"/>
</dbReference>
<evidence type="ECO:0000256" key="9">
    <source>
        <dbReference type="ARBA" id="ARBA00023136"/>
    </source>
</evidence>
<dbReference type="NCBIfam" id="TIGR02473">
    <property type="entry name" value="flagell_FliJ"/>
    <property type="match status" value="1"/>
</dbReference>
<keyword evidence="9" id="KW-0472">Membrane</keyword>
<keyword evidence="13" id="KW-0966">Cell projection</keyword>
<evidence type="ECO:0000256" key="1">
    <source>
        <dbReference type="ARBA" id="ARBA00004413"/>
    </source>
</evidence>
<name>A0A7Z6ZVJ7_9GAMM</name>
<evidence type="ECO:0000256" key="6">
    <source>
        <dbReference type="ARBA" id="ARBA00022500"/>
    </source>
</evidence>
<sequence>MSTEPVATSTGYSDRRSMMNQSTLSYLTEQAKTARDDAAKLLATERHNKQRIAQQLEMLKTYRNDYARELQRQLLDGLAPATVATFRAFLTSLEDAIERAEATLMQQDQRLDKSQNHWQQQQQKLQSFNTLQSRQSSRALRDRIRAEQRLADEFTTNLTARRIVGAGNG</sequence>
<dbReference type="InterPro" id="IPR052570">
    <property type="entry name" value="FliJ"/>
</dbReference>
<comment type="similarity">
    <text evidence="2">Belongs to the FliJ family.</text>
</comment>
<evidence type="ECO:0000313" key="14">
    <source>
        <dbReference type="Proteomes" id="UP000287766"/>
    </source>
</evidence>
<dbReference type="InterPro" id="IPR018006">
    <property type="entry name" value="Flag_FliJ_proteobac"/>
</dbReference>
<evidence type="ECO:0000256" key="10">
    <source>
        <dbReference type="ARBA" id="ARBA00023225"/>
    </source>
</evidence>
<evidence type="ECO:0000256" key="4">
    <source>
        <dbReference type="ARBA" id="ARBA00022448"/>
    </source>
</evidence>
<dbReference type="GO" id="GO:0015031">
    <property type="term" value="P:protein transport"/>
    <property type="evidence" value="ECO:0007669"/>
    <property type="project" value="UniProtKB-KW"/>
</dbReference>
<keyword evidence="7" id="KW-1005">Bacterial flagellum biogenesis</keyword>
<dbReference type="EMBL" id="PIPR01000001">
    <property type="protein sequence ID" value="RUO42149.1"/>
    <property type="molecule type" value="Genomic_DNA"/>
</dbReference>
<dbReference type="PANTHER" id="PTHR38786:SF1">
    <property type="entry name" value="FLAGELLAR FLIJ PROTEIN"/>
    <property type="match status" value="1"/>
</dbReference>
<evidence type="ECO:0000313" key="13">
    <source>
        <dbReference type="EMBL" id="RUO42149.1"/>
    </source>
</evidence>
<dbReference type="GO" id="GO:0071973">
    <property type="term" value="P:bacterial-type flagellum-dependent cell motility"/>
    <property type="evidence" value="ECO:0007669"/>
    <property type="project" value="InterPro"/>
</dbReference>
<evidence type="ECO:0000256" key="2">
    <source>
        <dbReference type="ARBA" id="ARBA00010004"/>
    </source>
</evidence>
<keyword evidence="11" id="KW-0175">Coiled coil</keyword>
<accession>A0A7Z6ZVJ7</accession>
<keyword evidence="4" id="KW-0813">Transport</keyword>
<feature type="region of interest" description="Disordered" evidence="12">
    <location>
        <begin position="1"/>
        <end position="21"/>
    </location>
</feature>
<gene>
    <name evidence="13" type="primary">fliJ</name>
    <name evidence="13" type="ORF">CWE22_08380</name>
</gene>
<comment type="subcellular location">
    <subcellularLocation>
        <location evidence="1">Cell membrane</location>
        <topology evidence="1">Peripheral membrane protein</topology>
        <orientation evidence="1">Cytoplasmic side</orientation>
    </subcellularLocation>
</comment>
<dbReference type="PRINTS" id="PR01004">
    <property type="entry name" value="FLGFLIJ"/>
</dbReference>
<dbReference type="GO" id="GO:0005886">
    <property type="term" value="C:plasma membrane"/>
    <property type="evidence" value="ECO:0007669"/>
    <property type="project" value="UniProtKB-SubCell"/>
</dbReference>
<keyword evidence="14" id="KW-1185">Reference proteome</keyword>
<keyword evidence="5" id="KW-1003">Cell membrane</keyword>
<dbReference type="Pfam" id="PF02050">
    <property type="entry name" value="FliJ"/>
    <property type="match status" value="1"/>
</dbReference>
<dbReference type="InterPro" id="IPR012823">
    <property type="entry name" value="Flagell_FliJ"/>
</dbReference>
<dbReference type="Proteomes" id="UP000287766">
    <property type="component" value="Unassembled WGS sequence"/>
</dbReference>
<keyword evidence="8" id="KW-0653">Protein transport</keyword>
<keyword evidence="13" id="KW-0969">Cilium</keyword>
<dbReference type="InterPro" id="IPR053716">
    <property type="entry name" value="Flag_assembly_chemotaxis_eff"/>
</dbReference>
<dbReference type="AlphaFoldDB" id="A0A7Z6ZVJ7"/>
<keyword evidence="10" id="KW-1006">Bacterial flagellum protein export</keyword>
<evidence type="ECO:0000256" key="12">
    <source>
        <dbReference type="SAM" id="MobiDB-lite"/>
    </source>
</evidence>
<dbReference type="GO" id="GO:0009288">
    <property type="term" value="C:bacterial-type flagellum"/>
    <property type="evidence" value="ECO:0007669"/>
    <property type="project" value="InterPro"/>
</dbReference>
<dbReference type="PIRSF" id="PIRSF019404">
    <property type="entry name" value="FliJ"/>
    <property type="match status" value="1"/>
</dbReference>
<dbReference type="Gene3D" id="1.10.287.1700">
    <property type="match status" value="1"/>
</dbReference>
<protein>
    <recommendedName>
        <fullName evidence="3">Flagellar FliJ protein</fullName>
    </recommendedName>
</protein>
<dbReference type="GO" id="GO:0006935">
    <property type="term" value="P:chemotaxis"/>
    <property type="evidence" value="ECO:0007669"/>
    <property type="project" value="UniProtKB-KW"/>
</dbReference>
<keyword evidence="6" id="KW-0145">Chemotaxis</keyword>
<keyword evidence="13" id="KW-0282">Flagellum</keyword>
<evidence type="ECO:0000256" key="11">
    <source>
        <dbReference type="SAM" id="Coils"/>
    </source>
</evidence>
<evidence type="ECO:0000256" key="7">
    <source>
        <dbReference type="ARBA" id="ARBA00022795"/>
    </source>
</evidence>
<feature type="coiled-coil region" evidence="11">
    <location>
        <begin position="90"/>
        <end position="117"/>
    </location>
</feature>